<dbReference type="Proteomes" id="UP000191057">
    <property type="component" value="Chromosome"/>
</dbReference>
<organism evidence="1 2">
    <name type="scientific">Bacillus thuringiensis</name>
    <dbReference type="NCBI Taxonomy" id="1428"/>
    <lineage>
        <taxon>Bacteria</taxon>
        <taxon>Bacillati</taxon>
        <taxon>Bacillota</taxon>
        <taxon>Bacilli</taxon>
        <taxon>Bacillales</taxon>
        <taxon>Bacillaceae</taxon>
        <taxon>Bacillus</taxon>
        <taxon>Bacillus cereus group</taxon>
    </lineage>
</organism>
<dbReference type="EMBL" id="CP020002">
    <property type="protein sequence ID" value="AQY37609.1"/>
    <property type="molecule type" value="Genomic_DNA"/>
</dbReference>
<dbReference type="AlphaFoldDB" id="A0A9W3TAM0"/>
<sequence>MSYDTIASLQRMQQLEQAQAATGKRLVLQRVHTTDNLLAVLAIILVIPTFSLSLVLFCIYYIVKSLVTKTYLVKNVATGEKFHVDKEEFKQYKKNFKKKEKQVRRISDL</sequence>
<protein>
    <submittedName>
        <fullName evidence="1">Uncharacterized protein</fullName>
    </submittedName>
</protein>
<evidence type="ECO:0000313" key="2">
    <source>
        <dbReference type="Proteomes" id="UP000191057"/>
    </source>
</evidence>
<proteinExistence type="predicted"/>
<name>A0A9W3TAM0_BACTU</name>
<dbReference type="RefSeq" id="WP_079245199.1">
    <property type="nucleotide sequence ID" value="NZ_JARSYF010000028.1"/>
</dbReference>
<gene>
    <name evidence="1" type="ORF">B4918_06165</name>
</gene>
<evidence type="ECO:0000313" key="1">
    <source>
        <dbReference type="EMBL" id="AQY37609.1"/>
    </source>
</evidence>
<reference evidence="1 2" key="1">
    <citation type="submission" date="2017-03" db="EMBL/GenBank/DDBJ databases">
        <title>Complete genome sequence of Bacillus thuringiensis L-7601, a novel melanin producing strain.</title>
        <authorList>
            <person name="Cai J."/>
            <person name="Cao Z."/>
            <person name="Tan T."/>
        </authorList>
    </citation>
    <scope>NUCLEOTIDE SEQUENCE [LARGE SCALE GENOMIC DNA]</scope>
    <source>
        <strain evidence="1 2">L-7601</strain>
    </source>
</reference>
<accession>A0A9W3TAM0</accession>